<organism evidence="2 3">
    <name type="scientific">Tsukamurella asaccharolytica</name>
    <dbReference type="NCBI Taxonomy" id="2592067"/>
    <lineage>
        <taxon>Bacteria</taxon>
        <taxon>Bacillati</taxon>
        <taxon>Actinomycetota</taxon>
        <taxon>Actinomycetes</taxon>
        <taxon>Mycobacteriales</taxon>
        <taxon>Tsukamurellaceae</taxon>
        <taxon>Tsukamurella</taxon>
    </lineage>
</organism>
<proteinExistence type="predicted"/>
<feature type="compositionally biased region" description="Low complexity" evidence="1">
    <location>
        <begin position="264"/>
        <end position="276"/>
    </location>
</feature>
<dbReference type="Proteomes" id="UP000317291">
    <property type="component" value="Unassembled WGS sequence"/>
</dbReference>
<accession>A0A5C5RD80</accession>
<evidence type="ECO:0000313" key="2">
    <source>
        <dbReference type="EMBL" id="TWS20484.1"/>
    </source>
</evidence>
<dbReference type="RefSeq" id="WP_146559705.1">
    <property type="nucleotide sequence ID" value="NZ_VIGW01000002.1"/>
</dbReference>
<feature type="region of interest" description="Disordered" evidence="1">
    <location>
        <begin position="251"/>
        <end position="278"/>
    </location>
</feature>
<keyword evidence="3" id="KW-1185">Reference proteome</keyword>
<evidence type="ECO:0000313" key="3">
    <source>
        <dbReference type="Proteomes" id="UP000317291"/>
    </source>
</evidence>
<evidence type="ECO:0000256" key="1">
    <source>
        <dbReference type="SAM" id="MobiDB-lite"/>
    </source>
</evidence>
<dbReference type="OrthoDB" id="4770995at2"/>
<comment type="caution">
    <text evidence="2">The sequence shown here is derived from an EMBL/GenBank/DDBJ whole genome shotgun (WGS) entry which is preliminary data.</text>
</comment>
<dbReference type="EMBL" id="VIGW01000002">
    <property type="protein sequence ID" value="TWS20484.1"/>
    <property type="molecule type" value="Genomic_DNA"/>
</dbReference>
<protein>
    <submittedName>
        <fullName evidence="2">Uncharacterized protein</fullName>
    </submittedName>
</protein>
<dbReference type="AlphaFoldDB" id="A0A5C5RD80"/>
<name>A0A5C5RD80_9ACTN</name>
<sequence length="416" mass="43860">MGMYDVNCAITGVSLTYTEAAMVVLSREPGGVYRPAALPIVGDYDYYGGITPDDSRNTELIAAGIAQATKSGRYWTDDGWPSGGWDPSIHDVISNLVRNMSDWLGLYEEAEPASDSGTTFDGVPLVFALIARPVWDAIVDDGQGAIDLDRAFIEVFGDGALPRALYGCGGGAPSSELKALAAVDRFLATRGMRWQSHADGLAAEGFGRQHSDEEILAWLGRARTEFEDDPVLFAGLGAYEADLTASIAELEESGPPASAESRDAPGAPDGASPSADLRPTASVTCGVHHLNGLSAWMPTWSVETDLNAPNGEAQATRAGLTVRVTGMYLVTAQMPWEGASGGESLMCKVYAEGMQILESTNIAMTWENVSVISGLVPLTAGQRIFLSLIHSGPRSIAVGGPIQGGVQARLAMTRMA</sequence>
<dbReference type="SUPFAM" id="SSF49842">
    <property type="entry name" value="TNF-like"/>
    <property type="match status" value="1"/>
</dbReference>
<gene>
    <name evidence="2" type="ORF">FK529_03830</name>
</gene>
<dbReference type="InterPro" id="IPR008983">
    <property type="entry name" value="Tumour_necrosis_fac-like_dom"/>
</dbReference>
<reference evidence="2 3" key="1">
    <citation type="submission" date="2019-06" db="EMBL/GenBank/DDBJ databases">
        <title>Tsukamurella conjunctivitidis sp. nov., Tsukamurella assacharolytica sp. nov. and Tsukamurella sputae sp. nov. isolated from patients with conjunctivitis, bacteraemia (lymphoma) and respiratory infection (sputum) in Hong Kong.</title>
        <authorList>
            <person name="Teng J.L.L."/>
            <person name="Lee H.H."/>
            <person name="Fong J.Y.H."/>
            <person name="Fok K.M.N."/>
            <person name="Lau S.K.P."/>
            <person name="Woo P.C.Y."/>
        </authorList>
    </citation>
    <scope>NUCLEOTIDE SEQUENCE [LARGE SCALE GENOMIC DNA]</scope>
    <source>
        <strain evidence="2 3">HKU71</strain>
    </source>
</reference>